<keyword evidence="1" id="KW-0175">Coiled coil</keyword>
<protein>
    <submittedName>
        <fullName evidence="2">Uncharacterized protein</fullName>
    </submittedName>
</protein>
<dbReference type="EMBL" id="JACXAI010000002">
    <property type="protein sequence ID" value="MBD1379146.1"/>
    <property type="molecule type" value="Genomic_DNA"/>
</dbReference>
<name>A0A926NJS7_9BACI</name>
<accession>A0A926NJS7</accession>
<dbReference type="RefSeq" id="WP_191155494.1">
    <property type="nucleotide sequence ID" value="NZ_JACXAI010000002.1"/>
</dbReference>
<dbReference type="Proteomes" id="UP000626844">
    <property type="component" value="Unassembled WGS sequence"/>
</dbReference>
<proteinExistence type="predicted"/>
<organism evidence="2 3">
    <name type="scientific">Metabacillus arenae</name>
    <dbReference type="NCBI Taxonomy" id="2771434"/>
    <lineage>
        <taxon>Bacteria</taxon>
        <taxon>Bacillati</taxon>
        <taxon>Bacillota</taxon>
        <taxon>Bacilli</taxon>
        <taxon>Bacillales</taxon>
        <taxon>Bacillaceae</taxon>
        <taxon>Metabacillus</taxon>
    </lineage>
</organism>
<sequence>MSNKSKRKSELLKLHTNNELNSEDLIDKIVELEEKVDQYEAILEKINNDAKKSKSIIAERFFEVAKHNALPKMIEEHRKSKSSG</sequence>
<gene>
    <name evidence="2" type="ORF">IC621_02785</name>
</gene>
<reference evidence="2" key="1">
    <citation type="submission" date="2020-09" db="EMBL/GenBank/DDBJ databases">
        <title>A novel bacterium of genus Bacillus, isolated from South China Sea.</title>
        <authorList>
            <person name="Huang H."/>
            <person name="Mo K."/>
            <person name="Hu Y."/>
        </authorList>
    </citation>
    <scope>NUCLEOTIDE SEQUENCE</scope>
    <source>
        <strain evidence="2">IB182487</strain>
    </source>
</reference>
<evidence type="ECO:0000313" key="3">
    <source>
        <dbReference type="Proteomes" id="UP000626844"/>
    </source>
</evidence>
<comment type="caution">
    <text evidence="2">The sequence shown here is derived from an EMBL/GenBank/DDBJ whole genome shotgun (WGS) entry which is preliminary data.</text>
</comment>
<keyword evidence="3" id="KW-1185">Reference proteome</keyword>
<feature type="coiled-coil region" evidence="1">
    <location>
        <begin position="22"/>
        <end position="49"/>
    </location>
</feature>
<evidence type="ECO:0000256" key="1">
    <source>
        <dbReference type="SAM" id="Coils"/>
    </source>
</evidence>
<dbReference type="AlphaFoldDB" id="A0A926NJS7"/>
<evidence type="ECO:0000313" key="2">
    <source>
        <dbReference type="EMBL" id="MBD1379146.1"/>
    </source>
</evidence>